<protein>
    <submittedName>
        <fullName evidence="2">Uncharacterized protein</fullName>
    </submittedName>
</protein>
<proteinExistence type="predicted"/>
<dbReference type="EMBL" id="BONI01000128">
    <property type="protein sequence ID" value="GIG11321.1"/>
    <property type="molecule type" value="Genomic_DNA"/>
</dbReference>
<evidence type="ECO:0000313" key="2">
    <source>
        <dbReference type="EMBL" id="GIG11321.1"/>
    </source>
</evidence>
<comment type="caution">
    <text evidence="2">The sequence shown here is derived from an EMBL/GenBank/DDBJ whole genome shotgun (WGS) entry which is preliminary data.</text>
</comment>
<evidence type="ECO:0000256" key="1">
    <source>
        <dbReference type="SAM" id="Phobius"/>
    </source>
</evidence>
<keyword evidence="1" id="KW-1133">Transmembrane helix</keyword>
<gene>
    <name evidence="2" type="ORF">Cco03nite_80210</name>
</gene>
<accession>A0A8J3PDQ3</accession>
<dbReference type="Proteomes" id="UP000630887">
    <property type="component" value="Unassembled WGS sequence"/>
</dbReference>
<dbReference type="AlphaFoldDB" id="A0A8J3PDQ3"/>
<keyword evidence="1" id="KW-0472">Membrane</keyword>
<reference evidence="2 3" key="1">
    <citation type="submission" date="2021-01" db="EMBL/GenBank/DDBJ databases">
        <title>Whole genome shotgun sequence of Catellatospora coxensis NBRC 107359.</title>
        <authorList>
            <person name="Komaki H."/>
            <person name="Tamura T."/>
        </authorList>
    </citation>
    <scope>NUCLEOTIDE SEQUENCE [LARGE SCALE GENOMIC DNA]</scope>
    <source>
        <strain evidence="2 3">NBRC 107359</strain>
    </source>
</reference>
<keyword evidence="3" id="KW-1185">Reference proteome</keyword>
<sequence>MFTIVINYPADLDSLITWAKRLRAAWLASSLTGVACLVGAVALAFTGHGWTAAGVFLLSALCGGAMEGLEVLIEQTEQRCEALLTAERP</sequence>
<organism evidence="2 3">
    <name type="scientific">Catellatospora coxensis</name>
    <dbReference type="NCBI Taxonomy" id="310354"/>
    <lineage>
        <taxon>Bacteria</taxon>
        <taxon>Bacillati</taxon>
        <taxon>Actinomycetota</taxon>
        <taxon>Actinomycetes</taxon>
        <taxon>Micromonosporales</taxon>
        <taxon>Micromonosporaceae</taxon>
        <taxon>Catellatospora</taxon>
    </lineage>
</organism>
<keyword evidence="1" id="KW-0812">Transmembrane</keyword>
<evidence type="ECO:0000313" key="3">
    <source>
        <dbReference type="Proteomes" id="UP000630887"/>
    </source>
</evidence>
<dbReference type="RefSeq" id="WP_203699273.1">
    <property type="nucleotide sequence ID" value="NZ_BAAALC010000003.1"/>
</dbReference>
<name>A0A8J3PDQ3_9ACTN</name>
<feature type="transmembrane region" description="Helical" evidence="1">
    <location>
        <begin position="24"/>
        <end position="44"/>
    </location>
</feature>
<feature type="transmembrane region" description="Helical" evidence="1">
    <location>
        <begin position="50"/>
        <end position="69"/>
    </location>
</feature>